<comment type="similarity">
    <text evidence="1">Belongs to the peptidase S66 family.</text>
</comment>
<dbReference type="eggNOG" id="COG1619">
    <property type="taxonomic scope" value="Bacteria"/>
</dbReference>
<sequence>MKIPKGLKKGGTIGLVGASGATPPESLPQAIDAVERLGFKVVVGNSCRERHGYLAGSDELRANDVNRMFLDSSIDGIFCIRGGYGATKILPMLDYGMIKENPKVFAGYSDVTALHIAFNQLCDLVTYHTPMPSTEFIKPEMDDYTLSSFKEGVSFTEKTHYYLTNPPNQEMTTLVPGKATGRLVGGNLTLIASSLGTPYEIDTKGKILFLEDIDEYERSIDRMLTQLKLSGKLDEASGILLGAWTNCGPHNSGSPEHSLRLQTIFEEILVPLQKPILMDIACGHCLPTMSLPLGRTISLNSETKTIEVIQ</sequence>
<feature type="active site" description="Nucleophile" evidence="6">
    <location>
        <position position="109"/>
    </location>
</feature>
<dbReference type="GO" id="GO:0004180">
    <property type="term" value="F:carboxypeptidase activity"/>
    <property type="evidence" value="ECO:0007669"/>
    <property type="project" value="UniProtKB-KW"/>
</dbReference>
<proteinExistence type="inferred from homology"/>
<dbReference type="AlphaFoldDB" id="A0A0A3IHS0"/>
<dbReference type="InterPro" id="IPR040921">
    <property type="entry name" value="Peptidase_S66C"/>
</dbReference>
<evidence type="ECO:0000259" key="8">
    <source>
        <dbReference type="Pfam" id="PF17676"/>
    </source>
</evidence>
<protein>
    <submittedName>
        <fullName evidence="9">Peptidase S66</fullName>
    </submittedName>
</protein>
<dbReference type="EMBL" id="JPVO01000054">
    <property type="protein sequence ID" value="KGR74402.1"/>
    <property type="molecule type" value="Genomic_DNA"/>
</dbReference>
<evidence type="ECO:0000256" key="2">
    <source>
        <dbReference type="ARBA" id="ARBA00022645"/>
    </source>
</evidence>
<dbReference type="Pfam" id="PF02016">
    <property type="entry name" value="Peptidase_S66"/>
    <property type="match status" value="1"/>
</dbReference>
<dbReference type="InterPro" id="IPR027461">
    <property type="entry name" value="Carboxypeptidase_A_C_sf"/>
</dbReference>
<dbReference type="GO" id="GO:0008236">
    <property type="term" value="F:serine-type peptidase activity"/>
    <property type="evidence" value="ECO:0007669"/>
    <property type="project" value="UniProtKB-KW"/>
</dbReference>
<dbReference type="STRING" id="1384057.CD33_14985"/>
<evidence type="ECO:0000256" key="1">
    <source>
        <dbReference type="ARBA" id="ARBA00010233"/>
    </source>
</evidence>
<dbReference type="Gene3D" id="3.50.30.60">
    <property type="entry name" value="LD-carboxypeptidase A C-terminal domain-like"/>
    <property type="match status" value="1"/>
</dbReference>
<dbReference type="Proteomes" id="UP000030408">
    <property type="component" value="Unassembled WGS sequence"/>
</dbReference>
<evidence type="ECO:0000313" key="9">
    <source>
        <dbReference type="EMBL" id="KGR74402.1"/>
    </source>
</evidence>
<feature type="domain" description="LD-carboxypeptidase N-terminal" evidence="7">
    <location>
        <begin position="13"/>
        <end position="128"/>
    </location>
</feature>
<dbReference type="SUPFAM" id="SSF52317">
    <property type="entry name" value="Class I glutamine amidotransferase-like"/>
    <property type="match status" value="1"/>
</dbReference>
<dbReference type="GO" id="GO:0006508">
    <property type="term" value="P:proteolysis"/>
    <property type="evidence" value="ECO:0007669"/>
    <property type="project" value="UniProtKB-KW"/>
</dbReference>
<keyword evidence="2" id="KW-0121">Carboxypeptidase</keyword>
<dbReference type="PANTHER" id="PTHR30237:SF2">
    <property type="entry name" value="MUREIN TETRAPEPTIDE CARBOXYPEPTIDASE"/>
    <property type="match status" value="1"/>
</dbReference>
<reference evidence="9 10" key="1">
    <citation type="submission" date="2014-02" db="EMBL/GenBank/DDBJ databases">
        <title>Draft genome sequence of Lysinibacillus sinduriensis JCM 15800.</title>
        <authorList>
            <person name="Zhang F."/>
            <person name="Wang G."/>
            <person name="Zhang L."/>
        </authorList>
    </citation>
    <scope>NUCLEOTIDE SEQUENCE [LARGE SCALE GENOMIC DNA]</scope>
    <source>
        <strain evidence="9 10">JCM 15800</strain>
    </source>
</reference>
<dbReference type="InterPro" id="IPR003507">
    <property type="entry name" value="S66_fam"/>
</dbReference>
<dbReference type="InterPro" id="IPR040449">
    <property type="entry name" value="Peptidase_S66_N"/>
</dbReference>
<gene>
    <name evidence="9" type="ORF">CD33_14985</name>
</gene>
<comment type="caution">
    <text evidence="9">The sequence shown here is derived from an EMBL/GenBank/DDBJ whole genome shotgun (WGS) entry which is preliminary data.</text>
</comment>
<dbReference type="PANTHER" id="PTHR30237">
    <property type="entry name" value="MURAMOYLTETRAPEPTIDE CARBOXYPEPTIDASE"/>
    <property type="match status" value="1"/>
</dbReference>
<dbReference type="OrthoDB" id="9807329at2"/>
<evidence type="ECO:0000259" key="7">
    <source>
        <dbReference type="Pfam" id="PF02016"/>
    </source>
</evidence>
<feature type="domain" description="LD-carboxypeptidase C-terminal" evidence="8">
    <location>
        <begin position="180"/>
        <end position="299"/>
    </location>
</feature>
<dbReference type="InterPro" id="IPR029062">
    <property type="entry name" value="Class_I_gatase-like"/>
</dbReference>
<name>A0A0A3IHS0_9BACL</name>
<evidence type="ECO:0000256" key="5">
    <source>
        <dbReference type="ARBA" id="ARBA00022825"/>
    </source>
</evidence>
<dbReference type="RefSeq" id="WP_036201691.1">
    <property type="nucleotide sequence ID" value="NZ_AVCY01000002.1"/>
</dbReference>
<keyword evidence="3" id="KW-0645">Protease</keyword>
<organism evidence="9 10">
    <name type="scientific">Ureibacillus sinduriensis BLB-1 = JCM 15800</name>
    <dbReference type="NCBI Taxonomy" id="1384057"/>
    <lineage>
        <taxon>Bacteria</taxon>
        <taxon>Bacillati</taxon>
        <taxon>Bacillota</taxon>
        <taxon>Bacilli</taxon>
        <taxon>Bacillales</taxon>
        <taxon>Caryophanaceae</taxon>
        <taxon>Ureibacillus</taxon>
    </lineage>
</organism>
<dbReference type="Gene3D" id="3.40.50.10740">
    <property type="entry name" value="Class I glutamine amidotransferase-like"/>
    <property type="match status" value="1"/>
</dbReference>
<evidence type="ECO:0000256" key="3">
    <source>
        <dbReference type="ARBA" id="ARBA00022670"/>
    </source>
</evidence>
<keyword evidence="4" id="KW-0378">Hydrolase</keyword>
<evidence type="ECO:0000313" key="10">
    <source>
        <dbReference type="Proteomes" id="UP000030408"/>
    </source>
</evidence>
<feature type="active site" description="Charge relay system" evidence="6">
    <location>
        <position position="284"/>
    </location>
</feature>
<dbReference type="PIRSF" id="PIRSF028757">
    <property type="entry name" value="LD-carboxypeptidase"/>
    <property type="match status" value="1"/>
</dbReference>
<dbReference type="Pfam" id="PF17676">
    <property type="entry name" value="Peptidase_S66C"/>
    <property type="match status" value="1"/>
</dbReference>
<keyword evidence="5" id="KW-0720">Serine protease</keyword>
<dbReference type="InterPro" id="IPR027478">
    <property type="entry name" value="LdcA_N"/>
</dbReference>
<feature type="active site" description="Charge relay system" evidence="6">
    <location>
        <position position="211"/>
    </location>
</feature>
<dbReference type="CDD" id="cd07025">
    <property type="entry name" value="Peptidase_S66"/>
    <property type="match status" value="1"/>
</dbReference>
<evidence type="ECO:0000256" key="6">
    <source>
        <dbReference type="PIRSR" id="PIRSR028757-1"/>
    </source>
</evidence>
<dbReference type="SUPFAM" id="SSF141986">
    <property type="entry name" value="LD-carboxypeptidase A C-terminal domain-like"/>
    <property type="match status" value="1"/>
</dbReference>
<accession>A0A0A3IHS0</accession>
<keyword evidence="10" id="KW-1185">Reference proteome</keyword>
<evidence type="ECO:0000256" key="4">
    <source>
        <dbReference type="ARBA" id="ARBA00022801"/>
    </source>
</evidence>